<dbReference type="PANTHER" id="PTHR43280:SF32">
    <property type="entry name" value="TRANSCRIPTIONAL REGULATORY PROTEIN"/>
    <property type="match status" value="1"/>
</dbReference>
<evidence type="ECO:0000313" key="6">
    <source>
        <dbReference type="Proteomes" id="UP000823604"/>
    </source>
</evidence>
<protein>
    <submittedName>
        <fullName evidence="5">AraC family transcriptional regulator</fullName>
    </submittedName>
</protein>
<organism evidence="5 6">
    <name type="scientific">Candidatus Merdivivens pullicola</name>
    <dbReference type="NCBI Taxonomy" id="2840872"/>
    <lineage>
        <taxon>Bacteria</taxon>
        <taxon>Pseudomonadati</taxon>
        <taxon>Bacteroidota</taxon>
        <taxon>Bacteroidia</taxon>
        <taxon>Bacteroidales</taxon>
        <taxon>Muribaculaceae</taxon>
        <taxon>Muribaculaceae incertae sedis</taxon>
        <taxon>Candidatus Merdivivens</taxon>
    </lineage>
</organism>
<evidence type="ECO:0000256" key="2">
    <source>
        <dbReference type="ARBA" id="ARBA00023125"/>
    </source>
</evidence>
<dbReference type="Pfam" id="PF12833">
    <property type="entry name" value="HTH_18"/>
    <property type="match status" value="1"/>
</dbReference>
<accession>A0A9D9NGN0</accession>
<evidence type="ECO:0000256" key="3">
    <source>
        <dbReference type="ARBA" id="ARBA00023163"/>
    </source>
</evidence>
<dbReference type="InterPro" id="IPR018060">
    <property type="entry name" value="HTH_AraC"/>
</dbReference>
<feature type="domain" description="HTH araC/xylS-type" evidence="4">
    <location>
        <begin position="181"/>
        <end position="279"/>
    </location>
</feature>
<dbReference type="GO" id="GO:0003700">
    <property type="term" value="F:DNA-binding transcription factor activity"/>
    <property type="evidence" value="ECO:0007669"/>
    <property type="project" value="InterPro"/>
</dbReference>
<reference evidence="5" key="1">
    <citation type="submission" date="2020-10" db="EMBL/GenBank/DDBJ databases">
        <authorList>
            <person name="Gilroy R."/>
        </authorList>
    </citation>
    <scope>NUCLEOTIDE SEQUENCE</scope>
    <source>
        <strain evidence="5">B1-8020</strain>
    </source>
</reference>
<dbReference type="PROSITE" id="PS01124">
    <property type="entry name" value="HTH_ARAC_FAMILY_2"/>
    <property type="match status" value="1"/>
</dbReference>
<keyword evidence="1" id="KW-0805">Transcription regulation</keyword>
<dbReference type="Proteomes" id="UP000823604">
    <property type="component" value="Unassembled WGS sequence"/>
</dbReference>
<reference evidence="5" key="2">
    <citation type="journal article" date="2021" name="PeerJ">
        <title>Extensive microbial diversity within the chicken gut microbiome revealed by metagenomics and culture.</title>
        <authorList>
            <person name="Gilroy R."/>
            <person name="Ravi A."/>
            <person name="Getino M."/>
            <person name="Pursley I."/>
            <person name="Horton D.L."/>
            <person name="Alikhan N.F."/>
            <person name="Baker D."/>
            <person name="Gharbi K."/>
            <person name="Hall N."/>
            <person name="Watson M."/>
            <person name="Adriaenssens E.M."/>
            <person name="Foster-Nyarko E."/>
            <person name="Jarju S."/>
            <person name="Secka A."/>
            <person name="Antonio M."/>
            <person name="Oren A."/>
            <person name="Chaudhuri R.R."/>
            <person name="La Ragione R."/>
            <person name="Hildebrand F."/>
            <person name="Pallen M.J."/>
        </authorList>
    </citation>
    <scope>NUCLEOTIDE SEQUENCE</scope>
    <source>
        <strain evidence="5">B1-8020</strain>
    </source>
</reference>
<keyword evidence="2" id="KW-0238">DNA-binding</keyword>
<dbReference type="SMART" id="SM00342">
    <property type="entry name" value="HTH_ARAC"/>
    <property type="match status" value="1"/>
</dbReference>
<evidence type="ECO:0000259" key="4">
    <source>
        <dbReference type="PROSITE" id="PS01124"/>
    </source>
</evidence>
<sequence>MANTRLITEKANIVGSIPSVKIAPGNGVQYETMADRICIIICTNGKADITIGSKPYTIAEKFFIIIGPGKTFSIPQATGNFRGDIYNIRIGILPVDELKNVYSLKRIYDDEPFRRIPEEKYIMCRFIGRYLKNFQFESDNIYFERIIKSYLNILFYEASNIFLYDNGKEKVSESKNRYLTNRFLADVESNFKTYRKVSFYAQRLGVTPKYLSSLVAKDTGHTATEWIDEYTLLEAKKMLHNKDMAIYQIAYELSFSTPSHFGMFFRKHTGLTPKEFIKSKEITSRNEAFPQE</sequence>
<dbReference type="Gene3D" id="1.10.10.60">
    <property type="entry name" value="Homeodomain-like"/>
    <property type="match status" value="1"/>
</dbReference>
<dbReference type="EMBL" id="JADIMA010000016">
    <property type="protein sequence ID" value="MBO8472338.1"/>
    <property type="molecule type" value="Genomic_DNA"/>
</dbReference>
<dbReference type="PANTHER" id="PTHR43280">
    <property type="entry name" value="ARAC-FAMILY TRANSCRIPTIONAL REGULATOR"/>
    <property type="match status" value="1"/>
</dbReference>
<dbReference type="InterPro" id="IPR009057">
    <property type="entry name" value="Homeodomain-like_sf"/>
</dbReference>
<dbReference type="SUPFAM" id="SSF46689">
    <property type="entry name" value="Homeodomain-like"/>
    <property type="match status" value="1"/>
</dbReference>
<keyword evidence="3" id="KW-0804">Transcription</keyword>
<name>A0A9D9NGN0_9BACT</name>
<proteinExistence type="predicted"/>
<comment type="caution">
    <text evidence="5">The sequence shown here is derived from an EMBL/GenBank/DDBJ whole genome shotgun (WGS) entry which is preliminary data.</text>
</comment>
<evidence type="ECO:0000313" key="5">
    <source>
        <dbReference type="EMBL" id="MBO8472338.1"/>
    </source>
</evidence>
<dbReference type="GO" id="GO:0043565">
    <property type="term" value="F:sequence-specific DNA binding"/>
    <property type="evidence" value="ECO:0007669"/>
    <property type="project" value="InterPro"/>
</dbReference>
<gene>
    <name evidence="5" type="ORF">IAB81_01735</name>
</gene>
<dbReference type="AlphaFoldDB" id="A0A9D9NGN0"/>
<evidence type="ECO:0000256" key="1">
    <source>
        <dbReference type="ARBA" id="ARBA00023015"/>
    </source>
</evidence>